<evidence type="ECO:0000256" key="2">
    <source>
        <dbReference type="SAM" id="SignalP"/>
    </source>
</evidence>
<feature type="region of interest" description="Disordered" evidence="1">
    <location>
        <begin position="27"/>
        <end position="68"/>
    </location>
</feature>
<evidence type="ECO:0000256" key="1">
    <source>
        <dbReference type="SAM" id="MobiDB-lite"/>
    </source>
</evidence>
<dbReference type="PANTHER" id="PTHR36933:SF1">
    <property type="entry name" value="SLL0788 PROTEIN"/>
    <property type="match status" value="1"/>
</dbReference>
<dbReference type="InterPro" id="IPR012347">
    <property type="entry name" value="Ferritin-like"/>
</dbReference>
<keyword evidence="5" id="KW-1185">Reference proteome</keyword>
<name>A0AA37Q2F4_9BACT</name>
<comment type="caution">
    <text evidence="4">The sequence shown here is derived from an EMBL/GenBank/DDBJ whole genome shotgun (WGS) entry which is preliminary data.</text>
</comment>
<dbReference type="RefSeq" id="WP_284349588.1">
    <property type="nucleotide sequence ID" value="NZ_BRXS01000002.1"/>
</dbReference>
<dbReference type="AlphaFoldDB" id="A0AA37Q2F4"/>
<evidence type="ECO:0000259" key="3">
    <source>
        <dbReference type="Pfam" id="PF03713"/>
    </source>
</evidence>
<dbReference type="PROSITE" id="PS51257">
    <property type="entry name" value="PROKAR_LIPOPROTEIN"/>
    <property type="match status" value="1"/>
</dbReference>
<dbReference type="InterPro" id="IPR005183">
    <property type="entry name" value="DUF305_CopM-like"/>
</dbReference>
<dbReference type="Gene3D" id="1.20.1260.10">
    <property type="match status" value="1"/>
</dbReference>
<gene>
    <name evidence="4" type="ORF">rosag_16620</name>
</gene>
<proteinExistence type="predicted"/>
<protein>
    <recommendedName>
        <fullName evidence="3">DUF305 domain-containing protein</fullName>
    </recommendedName>
</protein>
<accession>A0AA37Q2F4</accession>
<feature type="domain" description="DUF305" evidence="3">
    <location>
        <begin position="88"/>
        <end position="234"/>
    </location>
</feature>
<feature type="compositionally biased region" description="Low complexity" evidence="1">
    <location>
        <begin position="37"/>
        <end position="60"/>
    </location>
</feature>
<keyword evidence="2" id="KW-0732">Signal</keyword>
<dbReference type="PANTHER" id="PTHR36933">
    <property type="entry name" value="SLL0788 PROTEIN"/>
    <property type="match status" value="1"/>
</dbReference>
<feature type="chain" id="PRO_5041216150" description="DUF305 domain-containing protein" evidence="2">
    <location>
        <begin position="26"/>
        <end position="237"/>
    </location>
</feature>
<dbReference type="Pfam" id="PF03713">
    <property type="entry name" value="DUF305"/>
    <property type="match status" value="1"/>
</dbReference>
<organism evidence="4 5">
    <name type="scientific">Roseisolibacter agri</name>
    <dbReference type="NCBI Taxonomy" id="2014610"/>
    <lineage>
        <taxon>Bacteria</taxon>
        <taxon>Pseudomonadati</taxon>
        <taxon>Gemmatimonadota</taxon>
        <taxon>Gemmatimonadia</taxon>
        <taxon>Gemmatimonadales</taxon>
        <taxon>Gemmatimonadaceae</taxon>
        <taxon>Roseisolibacter</taxon>
    </lineage>
</organism>
<dbReference type="EMBL" id="BRXS01000002">
    <property type="protein sequence ID" value="GLC25149.1"/>
    <property type="molecule type" value="Genomic_DNA"/>
</dbReference>
<sequence length="237" mass="25170">MNAAPPRIGLAAACCLALLGACATAPRPAAAPPAAPAPTQTTPTQTAPTQTAAAPAQAPAESMAHHDHHMAGAGTITIPAGARYTEADVRFMQGMIAHHAQAIHMSRMAPTRGASARLTRFAQKIDLSQAGEIVLMQEWLRANGQFAPDTSAWRTMTMHGMLTAAELAKLEAARGPTFDRLFLEYMIRHHEGALKMVADLFATPRAGQDVDVSVLANDVESTQTAEIGLMRQMLLEM</sequence>
<evidence type="ECO:0000313" key="4">
    <source>
        <dbReference type="EMBL" id="GLC25149.1"/>
    </source>
</evidence>
<dbReference type="Proteomes" id="UP001161325">
    <property type="component" value="Unassembled WGS sequence"/>
</dbReference>
<evidence type="ECO:0000313" key="5">
    <source>
        <dbReference type="Proteomes" id="UP001161325"/>
    </source>
</evidence>
<feature type="signal peptide" evidence="2">
    <location>
        <begin position="1"/>
        <end position="25"/>
    </location>
</feature>
<reference evidence="4" key="1">
    <citation type="submission" date="2022-08" db="EMBL/GenBank/DDBJ databases">
        <title>Draft genome sequencing of Roseisolibacter agri AW1220.</title>
        <authorList>
            <person name="Tobiishi Y."/>
            <person name="Tonouchi A."/>
        </authorList>
    </citation>
    <scope>NUCLEOTIDE SEQUENCE</scope>
    <source>
        <strain evidence="4">AW1220</strain>
    </source>
</reference>